<gene>
    <name evidence="1" type="ORF">L6452_09281</name>
</gene>
<sequence length="392" mass="45626">MSSKFKTPVYNSNKKDSENIVLIPRIIVDGKEIVPEIPRKEAEQDRLKDQNSELLKQIQELKSKLSNSDKTLVCTKCIDHVKSNSASIISAKENEIREKEKEIREKEREIKEREKIIVLKEKTIVTCEKELKLKERKITNLQSQLKTTEQKLSDLQDESVKLQNKFKAFEEKIYVLEIQNVELSKSIQADKEKSNLETSSTQKISDFSKKTLEEKKDLELRCIKLSKQVSDFEKILITERDIFAKEKQVLENKITELPNQISTLQDLLEKERKCFKENKRSYELEKKNAEKRNIGIFKDISEKTKNLEKDFEQERSHFESEISKLTSKLTALSSDYQKEQKARSDLTHKFDRLTSERNILAAKIKDLEAANVNLSEKITADVIDQSPVDNST</sequence>
<dbReference type="EMBL" id="CM042049">
    <property type="protein sequence ID" value="KAI3746839.1"/>
    <property type="molecule type" value="Genomic_DNA"/>
</dbReference>
<reference evidence="1 2" key="2">
    <citation type="journal article" date="2022" name="Mol. Ecol. Resour.">
        <title>The genomes of chicory, endive, great burdock and yacon provide insights into Asteraceae paleo-polyploidization history and plant inulin production.</title>
        <authorList>
            <person name="Fan W."/>
            <person name="Wang S."/>
            <person name="Wang H."/>
            <person name="Wang A."/>
            <person name="Jiang F."/>
            <person name="Liu H."/>
            <person name="Zhao H."/>
            <person name="Xu D."/>
            <person name="Zhang Y."/>
        </authorList>
    </citation>
    <scope>NUCLEOTIDE SEQUENCE [LARGE SCALE GENOMIC DNA]</scope>
    <source>
        <strain evidence="2">cv. Niubang</strain>
    </source>
</reference>
<keyword evidence="2" id="KW-1185">Reference proteome</keyword>
<name>A0ACB9DJM2_ARCLA</name>
<dbReference type="Proteomes" id="UP001055879">
    <property type="component" value="Linkage Group LG03"/>
</dbReference>
<protein>
    <submittedName>
        <fullName evidence="1">Uncharacterized protein</fullName>
    </submittedName>
</protein>
<proteinExistence type="predicted"/>
<comment type="caution">
    <text evidence="1">The sequence shown here is derived from an EMBL/GenBank/DDBJ whole genome shotgun (WGS) entry which is preliminary data.</text>
</comment>
<organism evidence="1 2">
    <name type="scientific">Arctium lappa</name>
    <name type="common">Greater burdock</name>
    <name type="synonym">Lappa major</name>
    <dbReference type="NCBI Taxonomy" id="4217"/>
    <lineage>
        <taxon>Eukaryota</taxon>
        <taxon>Viridiplantae</taxon>
        <taxon>Streptophyta</taxon>
        <taxon>Embryophyta</taxon>
        <taxon>Tracheophyta</taxon>
        <taxon>Spermatophyta</taxon>
        <taxon>Magnoliopsida</taxon>
        <taxon>eudicotyledons</taxon>
        <taxon>Gunneridae</taxon>
        <taxon>Pentapetalae</taxon>
        <taxon>asterids</taxon>
        <taxon>campanulids</taxon>
        <taxon>Asterales</taxon>
        <taxon>Asteraceae</taxon>
        <taxon>Carduoideae</taxon>
        <taxon>Cardueae</taxon>
        <taxon>Arctiinae</taxon>
        <taxon>Arctium</taxon>
    </lineage>
</organism>
<reference evidence="2" key="1">
    <citation type="journal article" date="2022" name="Mol. Ecol. Resour.">
        <title>The genomes of chicory, endive, great burdock and yacon provide insights into Asteraceae palaeo-polyploidization history and plant inulin production.</title>
        <authorList>
            <person name="Fan W."/>
            <person name="Wang S."/>
            <person name="Wang H."/>
            <person name="Wang A."/>
            <person name="Jiang F."/>
            <person name="Liu H."/>
            <person name="Zhao H."/>
            <person name="Xu D."/>
            <person name="Zhang Y."/>
        </authorList>
    </citation>
    <scope>NUCLEOTIDE SEQUENCE [LARGE SCALE GENOMIC DNA]</scope>
    <source>
        <strain evidence="2">cv. Niubang</strain>
    </source>
</reference>
<accession>A0ACB9DJM2</accession>
<evidence type="ECO:0000313" key="2">
    <source>
        <dbReference type="Proteomes" id="UP001055879"/>
    </source>
</evidence>
<evidence type="ECO:0000313" key="1">
    <source>
        <dbReference type="EMBL" id="KAI3746839.1"/>
    </source>
</evidence>